<reference evidence="2 3" key="1">
    <citation type="submission" date="2021-06" db="EMBL/GenBank/DDBJ databases">
        <authorList>
            <person name="Palmer J.M."/>
        </authorList>
    </citation>
    <scope>NUCLEOTIDE SEQUENCE [LARGE SCALE GENOMIC DNA]</scope>
    <source>
        <strain evidence="3">if_2019</strain>
        <tissue evidence="2">Muscle</tissue>
    </source>
</reference>
<sequence length="111" mass="13000">MLHRWLGHICKAVLTLQSGTDFYAAVCQKPEIQRTIKWFASDLMYLILTDASSQHVNYVNASSVIFFSLDLFHSWVWPKAWLVLSEQRKEKRSENYVTLCRAQFNSQKSKN</sequence>
<feature type="chain" id="PRO_5045963861" evidence="1">
    <location>
        <begin position="18"/>
        <end position="111"/>
    </location>
</feature>
<evidence type="ECO:0000313" key="3">
    <source>
        <dbReference type="Proteomes" id="UP001482620"/>
    </source>
</evidence>
<accession>A0ABV0VKM1</accession>
<keyword evidence="1" id="KW-0732">Signal</keyword>
<name>A0ABV0VKM1_9TELE</name>
<dbReference type="Proteomes" id="UP001482620">
    <property type="component" value="Unassembled WGS sequence"/>
</dbReference>
<proteinExistence type="predicted"/>
<feature type="signal peptide" evidence="1">
    <location>
        <begin position="1"/>
        <end position="17"/>
    </location>
</feature>
<keyword evidence="3" id="KW-1185">Reference proteome</keyword>
<evidence type="ECO:0000313" key="2">
    <source>
        <dbReference type="EMBL" id="MEQ2257820.1"/>
    </source>
</evidence>
<gene>
    <name evidence="2" type="ORF">ILYODFUR_038766</name>
</gene>
<protein>
    <submittedName>
        <fullName evidence="2">Uncharacterized protein</fullName>
    </submittedName>
</protein>
<dbReference type="EMBL" id="JAHRIQ010114408">
    <property type="protein sequence ID" value="MEQ2257820.1"/>
    <property type="molecule type" value="Genomic_DNA"/>
</dbReference>
<evidence type="ECO:0000256" key="1">
    <source>
        <dbReference type="SAM" id="SignalP"/>
    </source>
</evidence>
<comment type="caution">
    <text evidence="2">The sequence shown here is derived from an EMBL/GenBank/DDBJ whole genome shotgun (WGS) entry which is preliminary data.</text>
</comment>
<organism evidence="2 3">
    <name type="scientific">Ilyodon furcidens</name>
    <name type="common">goldbreast splitfin</name>
    <dbReference type="NCBI Taxonomy" id="33524"/>
    <lineage>
        <taxon>Eukaryota</taxon>
        <taxon>Metazoa</taxon>
        <taxon>Chordata</taxon>
        <taxon>Craniata</taxon>
        <taxon>Vertebrata</taxon>
        <taxon>Euteleostomi</taxon>
        <taxon>Actinopterygii</taxon>
        <taxon>Neopterygii</taxon>
        <taxon>Teleostei</taxon>
        <taxon>Neoteleostei</taxon>
        <taxon>Acanthomorphata</taxon>
        <taxon>Ovalentaria</taxon>
        <taxon>Atherinomorphae</taxon>
        <taxon>Cyprinodontiformes</taxon>
        <taxon>Goodeidae</taxon>
        <taxon>Ilyodon</taxon>
    </lineage>
</organism>